<dbReference type="RefSeq" id="WP_135837369.1">
    <property type="nucleotide sequence ID" value="NZ_SRRO01000001.1"/>
</dbReference>
<evidence type="ECO:0000256" key="1">
    <source>
        <dbReference type="SAM" id="Phobius"/>
    </source>
</evidence>
<dbReference type="EMBL" id="SRRO01000001">
    <property type="protein sequence ID" value="TGN62825.1"/>
    <property type="molecule type" value="Genomic_DNA"/>
</dbReference>
<keyword evidence="1" id="KW-1133">Transmembrane helix</keyword>
<dbReference type="Pfam" id="PF07907">
    <property type="entry name" value="YibE_F"/>
    <property type="match status" value="1"/>
</dbReference>
<feature type="transmembrane region" description="Helical" evidence="1">
    <location>
        <begin position="256"/>
        <end position="272"/>
    </location>
</feature>
<protein>
    <submittedName>
        <fullName evidence="2">YibE/F family protein</fullName>
    </submittedName>
</protein>
<feature type="transmembrane region" description="Helical" evidence="1">
    <location>
        <begin position="352"/>
        <end position="375"/>
    </location>
</feature>
<dbReference type="PANTHER" id="PTHR41771:SF1">
    <property type="entry name" value="MEMBRANE PROTEIN"/>
    <property type="match status" value="1"/>
</dbReference>
<dbReference type="PANTHER" id="PTHR41771">
    <property type="entry name" value="MEMBRANE PROTEIN-RELATED"/>
    <property type="match status" value="1"/>
</dbReference>
<dbReference type="InterPro" id="IPR012507">
    <property type="entry name" value="YibE_F"/>
</dbReference>
<keyword evidence="3" id="KW-1185">Reference proteome</keyword>
<evidence type="ECO:0000313" key="3">
    <source>
        <dbReference type="Proteomes" id="UP000297496"/>
    </source>
</evidence>
<feature type="transmembrane region" description="Helical" evidence="1">
    <location>
        <begin position="20"/>
        <end position="40"/>
    </location>
</feature>
<keyword evidence="1" id="KW-0812">Transmembrane</keyword>
<dbReference type="Proteomes" id="UP000297496">
    <property type="component" value="Unassembled WGS sequence"/>
</dbReference>
<dbReference type="AlphaFoldDB" id="A0A4Z1CBK2"/>
<gene>
    <name evidence="2" type="ORF">EXE59_01825</name>
</gene>
<feature type="transmembrane region" description="Helical" evidence="1">
    <location>
        <begin position="214"/>
        <end position="236"/>
    </location>
</feature>
<sequence>MGTHHHRGPARTGSRLHRTAALAVVAPLALLTVVALVWLWPSPGAIGDGADAAPEIPGRVVAVEEETCPEGTPADVERCGSVRVSVGTEDPVEVTAPLPGGLGAPEVELDDDVVLIRNETPDGVAYAVVDHQRGTGLWFVGLAFVLALVAFGRWRGVASLAGLAATFAILASFVIPAILDGSPPLLVAVVGSAAVVLVVLYLTHGFGITTTTAVLGTLASLALTGALAWLSVAALHLTGVTDDLSASVGGTQGVDMRGLLLAGIVIGSLGVLDDVTVTQAATVAEIAHADPAAGFGRLFRAGSRVGRAHVASVVNTIVLAYAGSSLPLLVLLVADNGSLTAVVPSQVVAQEIVRSSVATIGLIAAVPLTTALAAWAHRNRQAGGMAG</sequence>
<feature type="transmembrane region" description="Helical" evidence="1">
    <location>
        <begin position="136"/>
        <end position="154"/>
    </location>
</feature>
<feature type="transmembrane region" description="Helical" evidence="1">
    <location>
        <begin position="185"/>
        <end position="202"/>
    </location>
</feature>
<feature type="transmembrane region" description="Helical" evidence="1">
    <location>
        <begin position="161"/>
        <end position="179"/>
    </location>
</feature>
<feature type="transmembrane region" description="Helical" evidence="1">
    <location>
        <begin position="310"/>
        <end position="332"/>
    </location>
</feature>
<organism evidence="2 3">
    <name type="scientific">Nocardioides eburneiflavus</name>
    <dbReference type="NCBI Taxonomy" id="2518372"/>
    <lineage>
        <taxon>Bacteria</taxon>
        <taxon>Bacillati</taxon>
        <taxon>Actinomycetota</taxon>
        <taxon>Actinomycetes</taxon>
        <taxon>Propionibacteriales</taxon>
        <taxon>Nocardioidaceae</taxon>
        <taxon>Nocardioides</taxon>
    </lineage>
</organism>
<reference evidence="2 3" key="1">
    <citation type="submission" date="2019-04" db="EMBL/GenBank/DDBJ databases">
        <title>Three New Species of Nocardioides, Nocardioides euryhalodurans sp. nov., Nocardioides seonyuensis sp. nov. and Nocardioides eburneoflavus sp. nov. Isolated from Soil.</title>
        <authorList>
            <person name="Roh S.G."/>
            <person name="Lee C."/>
            <person name="Kim M.-K."/>
            <person name="Kim S.B."/>
        </authorList>
    </citation>
    <scope>NUCLEOTIDE SEQUENCE [LARGE SCALE GENOMIC DNA]</scope>
    <source>
        <strain evidence="2 3">MMS17-SY213</strain>
    </source>
</reference>
<dbReference type="OrthoDB" id="5846312at2"/>
<comment type="caution">
    <text evidence="2">The sequence shown here is derived from an EMBL/GenBank/DDBJ whole genome shotgun (WGS) entry which is preliminary data.</text>
</comment>
<proteinExistence type="predicted"/>
<accession>A0A4Z1CBK2</accession>
<name>A0A4Z1CBK2_9ACTN</name>
<evidence type="ECO:0000313" key="2">
    <source>
        <dbReference type="EMBL" id="TGN62825.1"/>
    </source>
</evidence>
<keyword evidence="1" id="KW-0472">Membrane</keyword>